<dbReference type="Proteomes" id="UP000239326">
    <property type="component" value="Chromosome"/>
</dbReference>
<dbReference type="Gene3D" id="1.10.287.950">
    <property type="entry name" value="Methyl-accepting chemotaxis protein"/>
    <property type="match status" value="1"/>
</dbReference>
<evidence type="ECO:0000259" key="11">
    <source>
        <dbReference type="PROSITE" id="PS50111"/>
    </source>
</evidence>
<evidence type="ECO:0000256" key="10">
    <source>
        <dbReference type="SAM" id="Phobius"/>
    </source>
</evidence>
<evidence type="ECO:0000256" key="4">
    <source>
        <dbReference type="ARBA" id="ARBA00022692"/>
    </source>
</evidence>
<dbReference type="SMART" id="SM01049">
    <property type="entry name" value="Cache_2"/>
    <property type="match status" value="1"/>
</dbReference>
<keyword evidence="13" id="KW-1185">Reference proteome</keyword>
<dbReference type="InterPro" id="IPR004089">
    <property type="entry name" value="MCPsignal_dom"/>
</dbReference>
<dbReference type="RefSeq" id="WP_106444869.1">
    <property type="nucleotide sequence ID" value="NZ_CP027669.1"/>
</dbReference>
<keyword evidence="8" id="KW-0807">Transducer</keyword>
<dbReference type="AlphaFoldDB" id="A0A2S0MVN4"/>
<dbReference type="PRINTS" id="PR00260">
    <property type="entry name" value="CHEMTRNSDUCR"/>
</dbReference>
<dbReference type="PANTHER" id="PTHR43531">
    <property type="entry name" value="PROTEIN ICFG"/>
    <property type="match status" value="1"/>
</dbReference>
<keyword evidence="3" id="KW-0488">Methylation</keyword>
<gene>
    <name evidence="12" type="ORF">C6571_00270</name>
</gene>
<keyword evidence="6 10" id="KW-0472">Membrane</keyword>
<proteinExistence type="inferred from homology"/>
<organism evidence="12 13">
    <name type="scientific">Simplicispira suum</name>
    <dbReference type="NCBI Taxonomy" id="2109915"/>
    <lineage>
        <taxon>Bacteria</taxon>
        <taxon>Pseudomonadati</taxon>
        <taxon>Pseudomonadota</taxon>
        <taxon>Betaproteobacteria</taxon>
        <taxon>Burkholderiales</taxon>
        <taxon>Comamonadaceae</taxon>
        <taxon>Simplicispira</taxon>
    </lineage>
</organism>
<dbReference type="KEGG" id="simp:C6571_00270"/>
<feature type="compositionally biased region" description="Low complexity" evidence="9">
    <location>
        <begin position="547"/>
        <end position="560"/>
    </location>
</feature>
<dbReference type="Pfam" id="PF00015">
    <property type="entry name" value="MCPsignal"/>
    <property type="match status" value="1"/>
</dbReference>
<dbReference type="InterPro" id="IPR033480">
    <property type="entry name" value="sCache_2"/>
</dbReference>
<dbReference type="GO" id="GO:0005886">
    <property type="term" value="C:plasma membrane"/>
    <property type="evidence" value="ECO:0007669"/>
    <property type="project" value="UniProtKB-SubCell"/>
</dbReference>
<dbReference type="InterPro" id="IPR051310">
    <property type="entry name" value="MCP_chemotaxis"/>
</dbReference>
<name>A0A2S0MVN4_9BURK</name>
<reference evidence="12 13" key="1">
    <citation type="submission" date="2018-03" db="EMBL/GenBank/DDBJ databases">
        <title>Genome sequencing of Simplicispira sp.</title>
        <authorList>
            <person name="Kim S.-J."/>
            <person name="Heo J."/>
            <person name="Kwon S.-W."/>
        </authorList>
    </citation>
    <scope>NUCLEOTIDE SEQUENCE [LARGE SCALE GENOMIC DNA]</scope>
    <source>
        <strain evidence="12 13">SC1-8</strain>
    </source>
</reference>
<dbReference type="FunFam" id="1.10.287.950:FF:000001">
    <property type="entry name" value="Methyl-accepting chemotaxis sensory transducer"/>
    <property type="match status" value="1"/>
</dbReference>
<evidence type="ECO:0000256" key="6">
    <source>
        <dbReference type="ARBA" id="ARBA00023136"/>
    </source>
</evidence>
<accession>A0A2S0MVN4</accession>
<dbReference type="CDD" id="cd11386">
    <property type="entry name" value="MCP_signal"/>
    <property type="match status" value="1"/>
</dbReference>
<feature type="region of interest" description="Disordered" evidence="9">
    <location>
        <begin position="547"/>
        <end position="580"/>
    </location>
</feature>
<dbReference type="SUPFAM" id="SSF58104">
    <property type="entry name" value="Methyl-accepting chemotaxis protein (MCP) signaling domain"/>
    <property type="match status" value="1"/>
</dbReference>
<keyword evidence="5 10" id="KW-1133">Transmembrane helix</keyword>
<feature type="transmembrane region" description="Helical" evidence="10">
    <location>
        <begin position="190"/>
        <end position="211"/>
    </location>
</feature>
<dbReference type="OrthoDB" id="8555762at2"/>
<protein>
    <recommendedName>
        <fullName evidence="11">Methyl-accepting transducer domain-containing protein</fullName>
    </recommendedName>
</protein>
<feature type="transmembrane region" description="Helical" evidence="10">
    <location>
        <begin position="12"/>
        <end position="33"/>
    </location>
</feature>
<feature type="domain" description="Methyl-accepting transducer" evidence="11">
    <location>
        <begin position="271"/>
        <end position="500"/>
    </location>
</feature>
<comment type="subcellular location">
    <subcellularLocation>
        <location evidence="1">Cell membrane</location>
        <topology evidence="1">Multi-pass membrane protein</topology>
    </subcellularLocation>
</comment>
<sequence>MTAFKQLTISRRLSGLVGLALLAMLVLAGVLMVSERSLIMQERERSVRQAVETAYGVIADFHAQASKGGMTQEEAKQRAKEAVRTLRYSDTEYFWINDMHPTMVMHPISTKLEGQDLSGNKDPTGKFLFVEFVDTVKKNGSGFVNYLWPKPGSTDPVAKVSFVKGFAPWGWIVGSGVYVDTVQNTFMGRVWEAGAIALALALVLGLIGWWFTRGILTQLGGEPELLNSITNRISQGDLAVEIPPADERSVLHGIEAMRNSVVRIVTRVREGSESVATASAEIAQGNHDLSARTEQQASALEETAASMEELSSTVRQNADNARQANQLAVSASGVAQQGGETVAQVVETMKGINESSRKIADIIGVIDGIAFQTNILALNAAVEAARAGEQGRGFAVVASEVRSLAGRSADAAKEIKALISASVERVEQGNDQVGKAGATMNEVVAAIRRVTDIVAEISAASSEQSSGVSQVGEAVTQMDQATQQNAALVEQMAAAASSLKGQAEDLVQSVAVFRLAGSNTVLRAPVAAPKRTAAAAVAAPKPKVAARISAKPTARQATPAAPAPKPAKGGAGASDDWESF</sequence>
<dbReference type="GO" id="GO:0004888">
    <property type="term" value="F:transmembrane signaling receptor activity"/>
    <property type="evidence" value="ECO:0007669"/>
    <property type="project" value="InterPro"/>
</dbReference>
<evidence type="ECO:0000313" key="12">
    <source>
        <dbReference type="EMBL" id="AVO39948.1"/>
    </source>
</evidence>
<dbReference type="PROSITE" id="PS50111">
    <property type="entry name" value="CHEMOTAXIS_TRANSDUC_2"/>
    <property type="match status" value="1"/>
</dbReference>
<comment type="similarity">
    <text evidence="7">Belongs to the methyl-accepting chemotaxis (MCP) protein family.</text>
</comment>
<keyword evidence="2" id="KW-1003">Cell membrane</keyword>
<keyword evidence="4 10" id="KW-0812">Transmembrane</keyword>
<dbReference type="SMART" id="SM00283">
    <property type="entry name" value="MA"/>
    <property type="match status" value="1"/>
</dbReference>
<evidence type="ECO:0000256" key="1">
    <source>
        <dbReference type="ARBA" id="ARBA00004651"/>
    </source>
</evidence>
<dbReference type="PANTHER" id="PTHR43531:SF14">
    <property type="entry name" value="METHYL-ACCEPTING CHEMOTAXIS PROTEIN I-RELATED"/>
    <property type="match status" value="1"/>
</dbReference>
<dbReference type="GO" id="GO:0006935">
    <property type="term" value="P:chemotaxis"/>
    <property type="evidence" value="ECO:0007669"/>
    <property type="project" value="InterPro"/>
</dbReference>
<evidence type="ECO:0000256" key="7">
    <source>
        <dbReference type="ARBA" id="ARBA00029447"/>
    </source>
</evidence>
<dbReference type="EMBL" id="CP027669">
    <property type="protein sequence ID" value="AVO39948.1"/>
    <property type="molecule type" value="Genomic_DNA"/>
</dbReference>
<evidence type="ECO:0000256" key="8">
    <source>
        <dbReference type="PROSITE-ProRule" id="PRU00284"/>
    </source>
</evidence>
<dbReference type="Pfam" id="PF17200">
    <property type="entry name" value="sCache_2"/>
    <property type="match status" value="1"/>
</dbReference>
<evidence type="ECO:0000256" key="2">
    <source>
        <dbReference type="ARBA" id="ARBA00022475"/>
    </source>
</evidence>
<evidence type="ECO:0000313" key="13">
    <source>
        <dbReference type="Proteomes" id="UP000239326"/>
    </source>
</evidence>
<evidence type="ECO:0000256" key="5">
    <source>
        <dbReference type="ARBA" id="ARBA00022989"/>
    </source>
</evidence>
<dbReference type="Gene3D" id="3.30.450.20">
    <property type="entry name" value="PAS domain"/>
    <property type="match status" value="1"/>
</dbReference>
<dbReference type="InterPro" id="IPR004090">
    <property type="entry name" value="Chemotax_Me-accpt_rcpt"/>
</dbReference>
<dbReference type="GO" id="GO:0007165">
    <property type="term" value="P:signal transduction"/>
    <property type="evidence" value="ECO:0007669"/>
    <property type="project" value="UniProtKB-KW"/>
</dbReference>
<evidence type="ECO:0000256" key="9">
    <source>
        <dbReference type="SAM" id="MobiDB-lite"/>
    </source>
</evidence>
<evidence type="ECO:0000256" key="3">
    <source>
        <dbReference type="ARBA" id="ARBA00022481"/>
    </source>
</evidence>